<proteinExistence type="predicted"/>
<reference evidence="1 2" key="1">
    <citation type="submission" date="2020-11" db="EMBL/GenBank/DDBJ databases">
        <title>Corynebacterium sp. MC1420.</title>
        <authorList>
            <person name="Zhou J."/>
        </authorList>
    </citation>
    <scope>NUCLEOTIDE SEQUENCE [LARGE SCALE GENOMIC DNA]</scope>
    <source>
        <strain evidence="1 2">MC1420</strain>
    </source>
</reference>
<protein>
    <submittedName>
        <fullName evidence="1">DUF4259 domain-containing protein</fullName>
    </submittedName>
</protein>
<dbReference type="InterPro" id="IPR025355">
    <property type="entry name" value="DUF4259"/>
</dbReference>
<dbReference type="Pfam" id="PF14078">
    <property type="entry name" value="DUF4259"/>
    <property type="match status" value="1"/>
</dbReference>
<evidence type="ECO:0000313" key="2">
    <source>
        <dbReference type="Proteomes" id="UP000594586"/>
    </source>
</evidence>
<sequence>MSAWDKDILSDDVNIEFLDELADLDPDDIVEAVRDAVLLAANPESAKADEISNGRAAATIAAIWAGAPFSAGDVADAYPFIRSIDADIDEKLAEAAISVLENVDTEEDIDQYIEALS</sequence>
<accession>A0A7T0KNR7</accession>
<evidence type="ECO:0000313" key="1">
    <source>
        <dbReference type="EMBL" id="QPK83696.1"/>
    </source>
</evidence>
<dbReference type="RefSeq" id="WP_165004948.1">
    <property type="nucleotide sequence ID" value="NZ_CP064955.1"/>
</dbReference>
<dbReference type="AlphaFoldDB" id="A0A7T0KNR7"/>
<dbReference type="Proteomes" id="UP000594586">
    <property type="component" value="Chromosome"/>
</dbReference>
<name>A0A7T0KNR7_9CORY</name>
<dbReference type="EMBL" id="CP064955">
    <property type="protein sequence ID" value="QPK83696.1"/>
    <property type="molecule type" value="Genomic_DNA"/>
</dbReference>
<dbReference type="KEGG" id="cqn:G7Y29_02510"/>
<organism evidence="1 2">
    <name type="scientific">Corynebacterium qintianiae</name>
    <dbReference type="NCBI Taxonomy" id="2709392"/>
    <lineage>
        <taxon>Bacteria</taxon>
        <taxon>Bacillati</taxon>
        <taxon>Actinomycetota</taxon>
        <taxon>Actinomycetes</taxon>
        <taxon>Mycobacteriales</taxon>
        <taxon>Corynebacteriaceae</taxon>
        <taxon>Corynebacterium</taxon>
    </lineage>
</organism>
<keyword evidence="2" id="KW-1185">Reference proteome</keyword>
<gene>
    <name evidence="1" type="ORF">G7Y29_02510</name>
</gene>